<evidence type="ECO:0000313" key="1">
    <source>
        <dbReference type="EMBL" id="BCS98099.1"/>
    </source>
</evidence>
<name>A0ABN6F7E8_9BACT</name>
<dbReference type="EMBL" id="AP024488">
    <property type="protein sequence ID" value="BCS98099.1"/>
    <property type="molecule type" value="Genomic_DNA"/>
</dbReference>
<gene>
    <name evidence="1" type="ORF">DSLASN_37310</name>
</gene>
<protein>
    <submittedName>
        <fullName evidence="1">Uncharacterized protein</fullName>
    </submittedName>
</protein>
<sequence length="76" mass="7912">MTAGCQCAAVGGFSEPFVSTAWPKGPQHVDQALFQRSPDMSRVECIQIQGLRAADAAGYLSALITQKMGALGSPEG</sequence>
<dbReference type="Proteomes" id="UP001320148">
    <property type="component" value="Chromosome"/>
</dbReference>
<keyword evidence="2" id="KW-1185">Reference proteome</keyword>
<organism evidence="1 2">
    <name type="scientific">Desulfoluna limicola</name>
    <dbReference type="NCBI Taxonomy" id="2810562"/>
    <lineage>
        <taxon>Bacteria</taxon>
        <taxon>Pseudomonadati</taxon>
        <taxon>Thermodesulfobacteriota</taxon>
        <taxon>Desulfobacteria</taxon>
        <taxon>Desulfobacterales</taxon>
        <taxon>Desulfolunaceae</taxon>
        <taxon>Desulfoluna</taxon>
    </lineage>
</organism>
<reference evidence="1 2" key="1">
    <citation type="submission" date="2021-02" db="EMBL/GenBank/DDBJ databases">
        <title>Complete genome of Desulfoluna sp. strain ASN36.</title>
        <authorList>
            <person name="Takahashi A."/>
            <person name="Kojima H."/>
            <person name="Fukui M."/>
        </authorList>
    </citation>
    <scope>NUCLEOTIDE SEQUENCE [LARGE SCALE GENOMIC DNA]</scope>
    <source>
        <strain evidence="1 2">ASN36</strain>
    </source>
</reference>
<accession>A0ABN6F7E8</accession>
<evidence type="ECO:0000313" key="2">
    <source>
        <dbReference type="Proteomes" id="UP001320148"/>
    </source>
</evidence>
<proteinExistence type="predicted"/>